<dbReference type="OrthoDB" id="5346581at2759"/>
<accession>Q2HI32</accession>
<dbReference type="Proteomes" id="UP000001056">
    <property type="component" value="Unassembled WGS sequence"/>
</dbReference>
<dbReference type="OMA" id="CKSAYIH"/>
<dbReference type="RefSeq" id="XP_001219343.1">
    <property type="nucleotide sequence ID" value="XM_001219342.1"/>
</dbReference>
<reference evidence="2" key="1">
    <citation type="journal article" date="2015" name="Genome Announc.">
        <title>Draft genome sequence of the cellulolytic fungus Chaetomium globosum.</title>
        <authorList>
            <person name="Cuomo C.A."/>
            <person name="Untereiner W.A."/>
            <person name="Ma L.-J."/>
            <person name="Grabherr M."/>
            <person name="Birren B.W."/>
        </authorList>
    </citation>
    <scope>NUCLEOTIDE SEQUENCE [LARGE SCALE GENOMIC DNA]</scope>
    <source>
        <strain evidence="2">ATCC 6205 / CBS 148.51 / DSM 1962 / NBRC 6347 / NRRL 1970</strain>
    </source>
</reference>
<dbReference type="GeneID" id="4387810"/>
<dbReference type="AlphaFoldDB" id="Q2HI32"/>
<evidence type="ECO:0000313" key="1">
    <source>
        <dbReference type="EMBL" id="EAQ91887.1"/>
    </source>
</evidence>
<proteinExistence type="predicted"/>
<gene>
    <name evidence="1" type="ORF">CHGG_00122</name>
</gene>
<dbReference type="eggNOG" id="ENOG502SRFT">
    <property type="taxonomic scope" value="Eukaryota"/>
</dbReference>
<organism evidence="1 2">
    <name type="scientific">Chaetomium globosum (strain ATCC 6205 / CBS 148.51 / DSM 1962 / NBRC 6347 / NRRL 1970)</name>
    <name type="common">Soil fungus</name>
    <dbReference type="NCBI Taxonomy" id="306901"/>
    <lineage>
        <taxon>Eukaryota</taxon>
        <taxon>Fungi</taxon>
        <taxon>Dikarya</taxon>
        <taxon>Ascomycota</taxon>
        <taxon>Pezizomycotina</taxon>
        <taxon>Sordariomycetes</taxon>
        <taxon>Sordariomycetidae</taxon>
        <taxon>Sordariales</taxon>
        <taxon>Chaetomiaceae</taxon>
        <taxon>Chaetomium</taxon>
    </lineage>
</organism>
<dbReference type="HOGENOM" id="CLU_054623_1_0_1"/>
<name>Q2HI32_CHAGB</name>
<evidence type="ECO:0000313" key="2">
    <source>
        <dbReference type="Proteomes" id="UP000001056"/>
    </source>
</evidence>
<dbReference type="EMBL" id="CH408029">
    <property type="protein sequence ID" value="EAQ91887.1"/>
    <property type="molecule type" value="Genomic_DNA"/>
</dbReference>
<dbReference type="InParanoid" id="Q2HI32"/>
<dbReference type="VEuPathDB" id="FungiDB:CHGG_00122"/>
<protein>
    <submittedName>
        <fullName evidence="1">Uncharacterized protein</fullName>
    </submittedName>
</protein>
<sequence>MQNRQQQRLKLTAEVLDVGHYSPLVHAIRNVLSTDLAETTYAQLVDGLPIVDTVWDMRGSLILRGHPLIGHGKVCEGALERVRFFRANFDVTSLQFDSVVRRCFSATIFEVTNSDKTLQSYQNSPVGSGGFKLRLVELVANVVHDIGVLLFQSENKLHSQDHIDSVVSWKREPQWVGEGRRRELEEPLEPRPTLFYHVDYMDHEQYPCGMADVAGYWAEDRIFGGVVVFDRGVLGSECNDIYFHSGRRQTTFRVWKLLDTQFNDLVDFLLADGPVMPGPFPILASQANRHRHDPWDAIALHHIFRDPWERKYPPTKPIPTRDVRTAGDYPELDDMFDAVQAASEAQPEEDP</sequence>
<keyword evidence="2" id="KW-1185">Reference proteome</keyword>